<dbReference type="RefSeq" id="WP_146909344.1">
    <property type="nucleotide sequence ID" value="NZ_BJUS01000026.1"/>
</dbReference>
<keyword evidence="4" id="KW-1185">Reference proteome</keyword>
<name>A0ABQ0U5F1_9GAMM</name>
<dbReference type="Gene3D" id="3.40.50.2000">
    <property type="entry name" value="Glycogen Phosphorylase B"/>
    <property type="match status" value="2"/>
</dbReference>
<dbReference type="PANTHER" id="PTHR12526">
    <property type="entry name" value="GLYCOSYLTRANSFERASE"/>
    <property type="match status" value="1"/>
</dbReference>
<dbReference type="InterPro" id="IPR001296">
    <property type="entry name" value="Glyco_trans_1"/>
</dbReference>
<accession>A0ABQ0U5F1</accession>
<evidence type="ECO:0000259" key="1">
    <source>
        <dbReference type="Pfam" id="PF00534"/>
    </source>
</evidence>
<protein>
    <submittedName>
        <fullName evidence="3">Glycosyl transferase</fullName>
    </submittedName>
</protein>
<organism evidence="3 4">
    <name type="scientific">Halomonas halophila</name>
    <dbReference type="NCBI Taxonomy" id="29573"/>
    <lineage>
        <taxon>Bacteria</taxon>
        <taxon>Pseudomonadati</taxon>
        <taxon>Pseudomonadota</taxon>
        <taxon>Gammaproteobacteria</taxon>
        <taxon>Oceanospirillales</taxon>
        <taxon>Halomonadaceae</taxon>
        <taxon>Halomonas</taxon>
    </lineage>
</organism>
<dbReference type="Proteomes" id="UP000321121">
    <property type="component" value="Unassembled WGS sequence"/>
</dbReference>
<dbReference type="EMBL" id="BJUS01000026">
    <property type="protein sequence ID" value="GEK73676.1"/>
    <property type="molecule type" value="Genomic_DNA"/>
</dbReference>
<sequence>MRTLVVVRSLKMGGMERVAVNLADAFAEAGHESHLLSLREVADPLRPARDEVRVHPLNLRWWSRLTGIGLLLELFARLFINPLMKRSLFLGTGVMGGWVFHRWLRRAERRYGRFDRIVFRGVGTFELVWTFRDERARYVLENILHVRKVGWRGRLLSRCLYDRRHLVTVSHGVAESLDEAAKCWGFTPASVTVIPNPCPIDGIRQAMTEPEPDLPEVPYLVNVARLVPAKDHALLLRAYAAADTSMPLVLVGDGQERERLEALAETLGIAERVIFAGQRANPYPWMHHARLFVLSSRFEGMGIVLFEALACDTPVLSVDCPGGIREILKGDLEACITPHSVEGLAEGIRHALARDKPAIQETWLENFRPDVVAEAFLASPSRGNWFERM</sequence>
<evidence type="ECO:0000313" key="4">
    <source>
        <dbReference type="Proteomes" id="UP000321121"/>
    </source>
</evidence>
<comment type="caution">
    <text evidence="3">The sequence shown here is derived from an EMBL/GenBank/DDBJ whole genome shotgun (WGS) entry which is preliminary data.</text>
</comment>
<evidence type="ECO:0000259" key="2">
    <source>
        <dbReference type="Pfam" id="PF13579"/>
    </source>
</evidence>
<dbReference type="Pfam" id="PF00534">
    <property type="entry name" value="Glycos_transf_1"/>
    <property type="match status" value="1"/>
</dbReference>
<evidence type="ECO:0000313" key="3">
    <source>
        <dbReference type="EMBL" id="GEK73676.1"/>
    </source>
</evidence>
<feature type="domain" description="Glycosyl transferase family 1" evidence="1">
    <location>
        <begin position="216"/>
        <end position="355"/>
    </location>
</feature>
<reference evidence="3 4" key="1">
    <citation type="submission" date="2019-07" db="EMBL/GenBank/DDBJ databases">
        <title>Whole genome shotgun sequence of Halomonas halophila NBRC 102604.</title>
        <authorList>
            <person name="Hosoyama A."/>
            <person name="Uohara A."/>
            <person name="Ohji S."/>
            <person name="Ichikawa N."/>
        </authorList>
    </citation>
    <scope>NUCLEOTIDE SEQUENCE [LARGE SCALE GENOMIC DNA]</scope>
    <source>
        <strain evidence="3 4">NBRC 102604</strain>
    </source>
</reference>
<keyword evidence="3" id="KW-0808">Transferase</keyword>
<proteinExistence type="predicted"/>
<dbReference type="InterPro" id="IPR028098">
    <property type="entry name" value="Glyco_trans_4-like_N"/>
</dbReference>
<dbReference type="Pfam" id="PF13579">
    <property type="entry name" value="Glyco_trans_4_4"/>
    <property type="match status" value="1"/>
</dbReference>
<feature type="domain" description="Glycosyltransferase subfamily 4-like N-terminal" evidence="2">
    <location>
        <begin position="13"/>
        <end position="196"/>
    </location>
</feature>
<gene>
    <name evidence="3" type="ORF">HHA04nite_22200</name>
</gene>
<dbReference type="GO" id="GO:0016740">
    <property type="term" value="F:transferase activity"/>
    <property type="evidence" value="ECO:0007669"/>
    <property type="project" value="UniProtKB-KW"/>
</dbReference>
<dbReference type="SUPFAM" id="SSF53756">
    <property type="entry name" value="UDP-Glycosyltransferase/glycogen phosphorylase"/>
    <property type="match status" value="1"/>
</dbReference>
<dbReference type="CDD" id="cd03811">
    <property type="entry name" value="GT4_GT28_WabH-like"/>
    <property type="match status" value="1"/>
</dbReference>